<evidence type="ECO:0000313" key="2">
    <source>
        <dbReference type="Proteomes" id="UP001345963"/>
    </source>
</evidence>
<reference evidence="1 2" key="1">
    <citation type="submission" date="2021-07" db="EMBL/GenBank/DDBJ databases">
        <authorList>
            <person name="Palmer J.M."/>
        </authorList>
    </citation>
    <scope>NUCLEOTIDE SEQUENCE [LARGE SCALE GENOMIC DNA]</scope>
    <source>
        <strain evidence="1 2">AT_MEX2019</strain>
        <tissue evidence="1">Muscle</tissue>
    </source>
</reference>
<protein>
    <submittedName>
        <fullName evidence="1">Uncharacterized protein</fullName>
    </submittedName>
</protein>
<organism evidence="1 2">
    <name type="scientific">Ataeniobius toweri</name>
    <dbReference type="NCBI Taxonomy" id="208326"/>
    <lineage>
        <taxon>Eukaryota</taxon>
        <taxon>Metazoa</taxon>
        <taxon>Chordata</taxon>
        <taxon>Craniata</taxon>
        <taxon>Vertebrata</taxon>
        <taxon>Euteleostomi</taxon>
        <taxon>Actinopterygii</taxon>
        <taxon>Neopterygii</taxon>
        <taxon>Teleostei</taxon>
        <taxon>Neoteleostei</taxon>
        <taxon>Acanthomorphata</taxon>
        <taxon>Ovalentaria</taxon>
        <taxon>Atherinomorphae</taxon>
        <taxon>Cyprinodontiformes</taxon>
        <taxon>Goodeidae</taxon>
        <taxon>Ataeniobius</taxon>
    </lineage>
</organism>
<sequence>MMHSFVTTQCNLRHDGVSYSTPTTSSSTSGSDNTIGIFVSGTGVGCVRSFRQVMVVTETDRAGSCCTPLCSQLQPQRTASAAAVLTPNHNSLTFRRHVDPGSAHKDTQTFLPLTD</sequence>
<dbReference type="Proteomes" id="UP001345963">
    <property type="component" value="Unassembled WGS sequence"/>
</dbReference>
<comment type="caution">
    <text evidence="1">The sequence shown here is derived from an EMBL/GenBank/DDBJ whole genome shotgun (WGS) entry which is preliminary data.</text>
</comment>
<evidence type="ECO:0000313" key="1">
    <source>
        <dbReference type="EMBL" id="MED6242933.1"/>
    </source>
</evidence>
<proteinExistence type="predicted"/>
<dbReference type="EMBL" id="JAHUTI010032110">
    <property type="protein sequence ID" value="MED6242933.1"/>
    <property type="molecule type" value="Genomic_DNA"/>
</dbReference>
<name>A0ABU7AY77_9TELE</name>
<gene>
    <name evidence="1" type="ORF">ATANTOWER_012211</name>
</gene>
<keyword evidence="2" id="KW-1185">Reference proteome</keyword>
<accession>A0ABU7AY77</accession>